<dbReference type="KEGG" id="vg:55010691"/>
<organism evidence="2 3">
    <name type="scientific">Salmonella phage 1-23</name>
    <dbReference type="NCBI Taxonomy" id="2508061"/>
    <lineage>
        <taxon>Viruses</taxon>
        <taxon>Duplodnaviria</taxon>
        <taxon>Heunggongvirae</taxon>
        <taxon>Uroviricota</taxon>
        <taxon>Caudoviricetes</taxon>
        <taxon>Demerecviridae</taxon>
        <taxon>Markadamsvirinae</taxon>
        <taxon>Epseptimavirus</taxon>
        <taxon>Epseptimavirus ev123</taxon>
    </lineage>
</organism>
<dbReference type="RefSeq" id="YP_009819288.1">
    <property type="nucleotide sequence ID" value="NC_048149.1"/>
</dbReference>
<keyword evidence="1" id="KW-0812">Transmembrane</keyword>
<keyword evidence="1" id="KW-0472">Membrane</keyword>
<reference evidence="2 3" key="1">
    <citation type="submission" date="2019-01" db="EMBL/GenBank/DDBJ databases">
        <authorList>
            <person name="Cong C."/>
            <person name="Yuan Y."/>
            <person name="Xu Y."/>
            <person name="Wang L."/>
            <person name="Li X."/>
        </authorList>
    </citation>
    <scope>NUCLEOTIDE SEQUENCE [LARGE SCALE GENOMIC DNA]</scope>
    <source>
        <strain evidence="2">Sewage</strain>
    </source>
</reference>
<dbReference type="EMBL" id="MK370036">
    <property type="protein sequence ID" value="QAX92101.1"/>
    <property type="molecule type" value="Genomic_DNA"/>
</dbReference>
<evidence type="ECO:0000313" key="2">
    <source>
        <dbReference type="EMBL" id="QAX92101.1"/>
    </source>
</evidence>
<dbReference type="GeneID" id="55010691"/>
<accession>A0A411AVH8</accession>
<proteinExistence type="predicted"/>
<keyword evidence="3" id="KW-1185">Reference proteome</keyword>
<dbReference type="Proteomes" id="UP000289847">
    <property type="component" value="Segment"/>
</dbReference>
<protein>
    <submittedName>
        <fullName evidence="2">Uncharacterized protein</fullName>
    </submittedName>
</protein>
<name>A0A411AVH8_9CAUD</name>
<sequence length="70" mass="7758">MKKFTLVINNRVTISLEAVTIAGFIANLASLGILSGYPELWDWLPDVRNKGGELYGITIRAKLTIENLKP</sequence>
<keyword evidence="1" id="KW-1133">Transmembrane helix</keyword>
<evidence type="ECO:0000313" key="3">
    <source>
        <dbReference type="Proteomes" id="UP000289847"/>
    </source>
</evidence>
<feature type="transmembrane region" description="Helical" evidence="1">
    <location>
        <begin position="12"/>
        <end position="34"/>
    </location>
</feature>
<evidence type="ECO:0000256" key="1">
    <source>
        <dbReference type="SAM" id="Phobius"/>
    </source>
</evidence>